<evidence type="ECO:0000313" key="4">
    <source>
        <dbReference type="EMBL" id="KKS78986.1"/>
    </source>
</evidence>
<name>A0A0G1E7G3_9BACT</name>
<keyword evidence="3" id="KW-1133">Transmembrane helix</keyword>
<feature type="transmembrane region" description="Helical" evidence="3">
    <location>
        <begin position="101"/>
        <end position="121"/>
    </location>
</feature>
<keyword evidence="3" id="KW-0472">Membrane</keyword>
<sequence length="687" mass="74625">MIMNEKLAKITRSISLISLSLGLLLTPLFFLPLTTDYFQLQKLVLFILLTAVALTSWLVYNFAVKTVRLTFSPLLLPWVILAALSLVSTIINSPANPEAWASRPTMFAALFIYFVLATTLINSSKIVKKILNGLLAVGVILAIQSLFSVSGAFSSLSLPAYLTAKAFSFTGSPLTAVVFLATLLPVGLVFAFKTKAGPTKLVYFLVSGLLISSLILTGYQLMPKQELAPLLLPKLAGWSIAVDTLKTKPFLGAGPMDFLNQFTQFKPIGLNQTNLWAVNFSSSSNEYLNLLTNFGLLGLAAFLLLIFSWKKLIKRDPGTRTTGNQMAVNWAVVVLLIAALLIPFNTLHWVLLTGLFSLSVGLNKAKNLTKVKDVILTINAITVVEPFELTPVSPAAANTVILPVLLGIPLIISVIISGYKISRVYASEYAFANSLIAADANKGTDTYNLQIKAINLNPNIDRYHIAYSNTNLALASSLSANPPAGGDLTDQDKQTIAQLVQQAVAEARTATQLNPNKSAAWANLANIYRQLINFAQDADQFSIAAYTRAVQLDPANPQLRLEFGSLFYSLKRYDEAVARFQEAAQLKTDFANAYYNLSHAYQDQEKFLEAYQVMQSVISLVPADSADAAKVQEELTNLQTKLPKTTAAETTTPVTEPAAQLTEPSPPPAAPKDFEPVNLEASPSPKP</sequence>
<feature type="transmembrane region" description="Helical" evidence="3">
    <location>
        <begin position="328"/>
        <end position="351"/>
    </location>
</feature>
<feature type="transmembrane region" description="Helical" evidence="3">
    <location>
        <begin position="43"/>
        <end position="63"/>
    </location>
</feature>
<dbReference type="PANTHER" id="PTHR37422:SF13">
    <property type="entry name" value="LIPOPOLYSACCHARIDE BIOSYNTHESIS PROTEIN PA4999-RELATED"/>
    <property type="match status" value="1"/>
</dbReference>
<feature type="transmembrane region" description="Helical" evidence="3">
    <location>
        <begin position="287"/>
        <end position="307"/>
    </location>
</feature>
<dbReference type="InterPro" id="IPR051533">
    <property type="entry name" value="WaaL-like"/>
</dbReference>
<feature type="repeat" description="TPR" evidence="1">
    <location>
        <begin position="591"/>
        <end position="624"/>
    </location>
</feature>
<dbReference type="AlphaFoldDB" id="A0A0G1E7G3"/>
<gene>
    <name evidence="4" type="ORF">UV54_C0045G0002</name>
</gene>
<evidence type="ECO:0000313" key="5">
    <source>
        <dbReference type="Proteomes" id="UP000034213"/>
    </source>
</evidence>
<feature type="transmembrane region" description="Helical" evidence="3">
    <location>
        <begin position="173"/>
        <end position="192"/>
    </location>
</feature>
<evidence type="ECO:0000256" key="2">
    <source>
        <dbReference type="SAM" id="MobiDB-lite"/>
    </source>
</evidence>
<dbReference type="InterPro" id="IPR011990">
    <property type="entry name" value="TPR-like_helical_dom_sf"/>
</dbReference>
<dbReference type="InterPro" id="IPR019734">
    <property type="entry name" value="TPR_rpt"/>
</dbReference>
<dbReference type="SUPFAM" id="SSF48452">
    <property type="entry name" value="TPR-like"/>
    <property type="match status" value="1"/>
</dbReference>
<feature type="repeat" description="TPR" evidence="1">
    <location>
        <begin position="557"/>
        <end position="590"/>
    </location>
</feature>
<dbReference type="Proteomes" id="UP000034213">
    <property type="component" value="Unassembled WGS sequence"/>
</dbReference>
<evidence type="ECO:0000256" key="1">
    <source>
        <dbReference type="PROSITE-ProRule" id="PRU00339"/>
    </source>
</evidence>
<dbReference type="Gene3D" id="1.25.40.10">
    <property type="entry name" value="Tetratricopeptide repeat domain"/>
    <property type="match status" value="2"/>
</dbReference>
<keyword evidence="1" id="KW-0802">TPR repeat</keyword>
<feature type="transmembrane region" description="Helical" evidence="3">
    <location>
        <begin position="133"/>
        <end position="153"/>
    </location>
</feature>
<evidence type="ECO:0000256" key="3">
    <source>
        <dbReference type="SAM" id="Phobius"/>
    </source>
</evidence>
<feature type="transmembrane region" description="Helical" evidence="3">
    <location>
        <begin position="12"/>
        <end position="31"/>
    </location>
</feature>
<dbReference type="PANTHER" id="PTHR37422">
    <property type="entry name" value="TEICHURONIC ACID BIOSYNTHESIS PROTEIN TUAE"/>
    <property type="match status" value="1"/>
</dbReference>
<proteinExistence type="predicted"/>
<protein>
    <submittedName>
        <fullName evidence="4">Peptidase S1 and S6 chymotrypsin/Hap</fullName>
    </submittedName>
</protein>
<dbReference type="Pfam" id="PF13414">
    <property type="entry name" value="TPR_11"/>
    <property type="match status" value="1"/>
</dbReference>
<dbReference type="SMART" id="SM00028">
    <property type="entry name" value="TPR"/>
    <property type="match status" value="3"/>
</dbReference>
<reference evidence="4 5" key="1">
    <citation type="journal article" date="2015" name="Nature">
        <title>rRNA introns, odd ribosomes, and small enigmatic genomes across a large radiation of phyla.</title>
        <authorList>
            <person name="Brown C.T."/>
            <person name="Hug L.A."/>
            <person name="Thomas B.C."/>
            <person name="Sharon I."/>
            <person name="Castelle C.J."/>
            <person name="Singh A."/>
            <person name="Wilkins M.J."/>
            <person name="Williams K.H."/>
            <person name="Banfield J.F."/>
        </authorList>
    </citation>
    <scope>NUCLEOTIDE SEQUENCE [LARGE SCALE GENOMIC DNA]</scope>
</reference>
<dbReference type="PROSITE" id="PS50005">
    <property type="entry name" value="TPR"/>
    <property type="match status" value="2"/>
</dbReference>
<dbReference type="GO" id="GO:0016020">
    <property type="term" value="C:membrane"/>
    <property type="evidence" value="ECO:0007669"/>
    <property type="project" value="UniProtKB-SubCell"/>
</dbReference>
<accession>A0A0G1E7G3</accession>
<keyword evidence="3" id="KW-0812">Transmembrane</keyword>
<feature type="transmembrane region" description="Helical" evidence="3">
    <location>
        <begin position="395"/>
        <end position="416"/>
    </location>
</feature>
<feature type="region of interest" description="Disordered" evidence="2">
    <location>
        <begin position="640"/>
        <end position="687"/>
    </location>
</feature>
<feature type="transmembrane region" description="Helical" evidence="3">
    <location>
        <begin position="75"/>
        <end position="95"/>
    </location>
</feature>
<feature type="compositionally biased region" description="Low complexity" evidence="2">
    <location>
        <begin position="645"/>
        <end position="659"/>
    </location>
</feature>
<dbReference type="EMBL" id="LCEW01000045">
    <property type="protein sequence ID" value="KKS78986.1"/>
    <property type="molecule type" value="Genomic_DNA"/>
</dbReference>
<comment type="caution">
    <text evidence="4">The sequence shown here is derived from an EMBL/GenBank/DDBJ whole genome shotgun (WGS) entry which is preliminary data.</text>
</comment>
<feature type="transmembrane region" description="Helical" evidence="3">
    <location>
        <begin position="201"/>
        <end position="222"/>
    </location>
</feature>
<organism evidence="4 5">
    <name type="scientific">Candidatus Beckwithbacteria bacterium GW2011_GWA2_43_10</name>
    <dbReference type="NCBI Taxonomy" id="1618369"/>
    <lineage>
        <taxon>Bacteria</taxon>
        <taxon>Candidatus Beckwithiibacteriota</taxon>
    </lineage>
</organism>
<dbReference type="STRING" id="1618369.UV54_C0045G0002"/>